<feature type="transmembrane region" description="Helical" evidence="2">
    <location>
        <begin position="7"/>
        <end position="31"/>
    </location>
</feature>
<evidence type="ECO:0000313" key="4">
    <source>
        <dbReference type="Proteomes" id="UP001223261"/>
    </source>
</evidence>
<evidence type="ECO:0000313" key="3">
    <source>
        <dbReference type="EMBL" id="WHI59425.1"/>
    </source>
</evidence>
<sequence>MSTKIKVFIIAIVVAFVAVVGIGGAATYYFLTNTPKNTYLLSEQKSASLWKDYFNDRFENESKFQDKMKDESYEMSYKLGVEVPDSLLSQIGLPKSVIDSTNLIFNVGHDPKKKNSKLGIEPTIADNKIGNFQWSADKNNQYLETPLFDSIYKVKNDEIKKGIEKATGESLDQGASNNITNDSLNLNTILSSSQVSQGQIDKISKRYSDLIVDQLDDDNFKKDKEKVKIFGDEKKLKKVTMNLSSKDTKKITVSVLEQAKKDKDIKEIAEKQGNVKEYNKEIDDLLKEAKDEDESNYPKVKSIIFVDGKEILKRDLTITNKDDEQVKLTGANVIDDGVQVDYKLSVPDNEDVITLKGKSTDGDNISDKYKLNVKENEYSNTMVQLDNKSKVDGDKRTDKGTVTLTPSTGSKFDLNYENNLTTDVKNNEQKQKFNISFEQNGEPIKLMIDGKTELKKDIKFKKDGAVDFNTLSSSEVDDIGDEVQDKFEDIVKDVTNDIN</sequence>
<proteinExistence type="predicted"/>
<evidence type="ECO:0000256" key="2">
    <source>
        <dbReference type="SAM" id="Phobius"/>
    </source>
</evidence>
<feature type="coiled-coil region" evidence="1">
    <location>
        <begin position="261"/>
        <end position="295"/>
    </location>
</feature>
<accession>A0AAX3W3N8</accession>
<organism evidence="3 4">
    <name type="scientific">Mammaliicoccus lentus</name>
    <name type="common">Staphylococcus lentus</name>
    <dbReference type="NCBI Taxonomy" id="42858"/>
    <lineage>
        <taxon>Bacteria</taxon>
        <taxon>Bacillati</taxon>
        <taxon>Bacillota</taxon>
        <taxon>Bacilli</taxon>
        <taxon>Bacillales</taxon>
        <taxon>Staphylococcaceae</taxon>
        <taxon>Mammaliicoccus</taxon>
    </lineage>
</organism>
<keyword evidence="2" id="KW-1133">Transmembrane helix</keyword>
<dbReference type="AlphaFoldDB" id="A0AAX3W3N8"/>
<gene>
    <name evidence="3" type="ORF">PYH69_11955</name>
</gene>
<dbReference type="EMBL" id="CP118848">
    <property type="protein sequence ID" value="WHI59425.1"/>
    <property type="molecule type" value="Genomic_DNA"/>
</dbReference>
<evidence type="ECO:0000256" key="1">
    <source>
        <dbReference type="SAM" id="Coils"/>
    </source>
</evidence>
<keyword evidence="2" id="KW-0812">Transmembrane</keyword>
<reference evidence="3" key="1">
    <citation type="journal article" date="2023" name="Antibiotics">
        <title>Prevalence and Molecular Characterization of Methicillin-Resistant Staphylococci (MRS) and Mammaliicocci (MRM) in Dromedary Camels from Algeria: First Detection of SCCmec-mecC Hybrid in Methicillin-Resistant Mammaliicoccus lentus.</title>
        <authorList>
            <person name="Belhout C."/>
            <person name="Boyen F."/>
            <person name="Vereecke N."/>
            <person name="Theuns S."/>
            <person name="Taibi N."/>
            <person name="Stegger M."/>
            <person name="de la Fe-Rodriguez P.Y."/>
            <person name="Bouayad L."/>
            <person name="Elgroud R."/>
            <person name="Butaye P."/>
        </authorList>
    </citation>
    <scope>NUCLEOTIDE SEQUENCE</scope>
    <source>
        <strain evidence="3">7048</strain>
    </source>
</reference>
<name>A0AAX3W3N8_MAMLE</name>
<keyword evidence="1" id="KW-0175">Coiled coil</keyword>
<protein>
    <submittedName>
        <fullName evidence="3">Uncharacterized protein</fullName>
    </submittedName>
</protein>
<dbReference type="Proteomes" id="UP001223261">
    <property type="component" value="Chromosome"/>
</dbReference>
<keyword evidence="2" id="KW-0472">Membrane</keyword>
<dbReference type="RefSeq" id="WP_218729319.1">
    <property type="nucleotide sequence ID" value="NZ_CP118776.1"/>
</dbReference>